<evidence type="ECO:0000256" key="1">
    <source>
        <dbReference type="SAM" id="MobiDB-lite"/>
    </source>
</evidence>
<keyword evidence="13" id="KW-1185">Reference proteome</keyword>
<dbReference type="Proteomes" id="UP000663872">
    <property type="component" value="Unassembled WGS sequence"/>
</dbReference>
<evidence type="ECO:0000313" key="5">
    <source>
        <dbReference type="EMBL" id="CAF3418149.1"/>
    </source>
</evidence>
<evidence type="ECO:0000313" key="10">
    <source>
        <dbReference type="EMBL" id="CAF4801321.1"/>
    </source>
</evidence>
<evidence type="ECO:0000313" key="6">
    <source>
        <dbReference type="EMBL" id="CAF3612573.1"/>
    </source>
</evidence>
<accession>A0A821PB17</accession>
<feature type="region of interest" description="Disordered" evidence="1">
    <location>
        <begin position="70"/>
        <end position="109"/>
    </location>
</feature>
<dbReference type="EMBL" id="CAJOBP010006919">
    <property type="protein sequence ID" value="CAF4503646.1"/>
    <property type="molecule type" value="Genomic_DNA"/>
</dbReference>
<name>A0A821PB17_9BILA</name>
<dbReference type="EMBL" id="CAJOBS010003587">
    <property type="protein sequence ID" value="CAF4860697.1"/>
    <property type="molecule type" value="Genomic_DNA"/>
</dbReference>
<dbReference type="EMBL" id="CAJNYV010001176">
    <property type="protein sequence ID" value="CAF3409165.1"/>
    <property type="molecule type" value="Genomic_DNA"/>
</dbReference>
<proteinExistence type="predicted"/>
<evidence type="ECO:0000313" key="9">
    <source>
        <dbReference type="EMBL" id="CAF4616190.1"/>
    </source>
</evidence>
<evidence type="ECO:0000313" key="13">
    <source>
        <dbReference type="Proteomes" id="UP000663873"/>
    </source>
</evidence>
<evidence type="ECO:0000313" key="3">
    <source>
        <dbReference type="EMBL" id="CAF3298776.1"/>
    </source>
</evidence>
<dbReference type="Proteomes" id="UP000663825">
    <property type="component" value="Unassembled WGS sequence"/>
</dbReference>
<dbReference type="EMBL" id="CAJNXB010002721">
    <property type="protein sequence ID" value="CAF3273373.1"/>
    <property type="molecule type" value="Genomic_DNA"/>
</dbReference>
<dbReference type="Proteomes" id="UP000663869">
    <property type="component" value="Unassembled WGS sequence"/>
</dbReference>
<evidence type="ECO:0000313" key="7">
    <source>
        <dbReference type="EMBL" id="CAF4391307.1"/>
    </source>
</evidence>
<dbReference type="Proteomes" id="UP000663862">
    <property type="component" value="Unassembled WGS sequence"/>
</dbReference>
<dbReference type="EMBL" id="CAJOBR010004944">
    <property type="protein sequence ID" value="CAF4801321.1"/>
    <property type="molecule type" value="Genomic_DNA"/>
</dbReference>
<feature type="compositionally biased region" description="Polar residues" evidence="1">
    <location>
        <begin position="71"/>
        <end position="81"/>
    </location>
</feature>
<comment type="caution">
    <text evidence="10">The sequence shown here is derived from an EMBL/GenBank/DDBJ whole genome shotgun (WGS) entry which is preliminary data.</text>
</comment>
<feature type="region of interest" description="Disordered" evidence="1">
    <location>
        <begin position="1"/>
        <end position="23"/>
    </location>
</feature>
<sequence length="131" mass="14573">MASSLFKRKNEDDGTDGFYSTESKVPRVVSNTKLCKLTHSEAPKDAIAKRKSDMNCTELDCHCNHPHGRSTDCNMTISPHGSSSRSSSRTSHKRMHCSRGDTTDAKMQQLSDSELIEIIVESLSKAEEKLQ</sequence>
<evidence type="ECO:0000313" key="12">
    <source>
        <dbReference type="Proteomes" id="UP000663848"/>
    </source>
</evidence>
<dbReference type="AlphaFoldDB" id="A0A821PB17"/>
<organism evidence="10 12">
    <name type="scientific">Rotaria socialis</name>
    <dbReference type="NCBI Taxonomy" id="392032"/>
    <lineage>
        <taxon>Eukaryota</taxon>
        <taxon>Metazoa</taxon>
        <taxon>Spiralia</taxon>
        <taxon>Gnathifera</taxon>
        <taxon>Rotifera</taxon>
        <taxon>Eurotatoria</taxon>
        <taxon>Bdelloidea</taxon>
        <taxon>Philodinida</taxon>
        <taxon>Philodinidae</taxon>
        <taxon>Rotaria</taxon>
    </lineage>
</organism>
<dbReference type="Proteomes" id="UP000663848">
    <property type="component" value="Unassembled WGS sequence"/>
</dbReference>
<reference evidence="10" key="1">
    <citation type="submission" date="2021-02" db="EMBL/GenBank/DDBJ databases">
        <authorList>
            <person name="Nowell W R."/>
        </authorList>
    </citation>
    <scope>NUCLEOTIDE SEQUENCE</scope>
</reference>
<evidence type="ECO:0000313" key="2">
    <source>
        <dbReference type="EMBL" id="CAF3273373.1"/>
    </source>
</evidence>
<protein>
    <submittedName>
        <fullName evidence="10">Uncharacterized protein</fullName>
    </submittedName>
</protein>
<dbReference type="EMBL" id="CAJNYU010001171">
    <property type="protein sequence ID" value="CAF3418149.1"/>
    <property type="molecule type" value="Genomic_DNA"/>
</dbReference>
<evidence type="ECO:0000313" key="11">
    <source>
        <dbReference type="EMBL" id="CAF4860697.1"/>
    </source>
</evidence>
<dbReference type="Proteomes" id="UP000663838">
    <property type="component" value="Unassembled WGS sequence"/>
</dbReference>
<dbReference type="EMBL" id="CAJNYD010000795">
    <property type="protein sequence ID" value="CAF3298776.1"/>
    <property type="molecule type" value="Genomic_DNA"/>
</dbReference>
<dbReference type="EMBL" id="CAJNYT010003909">
    <property type="protein sequence ID" value="CAF3612573.1"/>
    <property type="molecule type" value="Genomic_DNA"/>
</dbReference>
<dbReference type="EMBL" id="CAJOBQ010003737">
    <property type="protein sequence ID" value="CAF4616190.1"/>
    <property type="molecule type" value="Genomic_DNA"/>
</dbReference>
<dbReference type="EMBL" id="CAJOBO010001575">
    <property type="protein sequence ID" value="CAF4391307.1"/>
    <property type="molecule type" value="Genomic_DNA"/>
</dbReference>
<dbReference type="Proteomes" id="UP000663851">
    <property type="component" value="Unassembled WGS sequence"/>
</dbReference>
<dbReference type="Proteomes" id="UP000663833">
    <property type="component" value="Unassembled WGS sequence"/>
</dbReference>
<dbReference type="Proteomes" id="UP000663865">
    <property type="component" value="Unassembled WGS sequence"/>
</dbReference>
<evidence type="ECO:0000313" key="8">
    <source>
        <dbReference type="EMBL" id="CAF4503646.1"/>
    </source>
</evidence>
<gene>
    <name evidence="5" type="ORF">FME351_LOCUS10648</name>
    <name evidence="6" type="ORF">GRG538_LOCUS23249</name>
    <name evidence="7" type="ORF">HFQ381_LOCUS19423</name>
    <name evidence="4" type="ORF">KIK155_LOCUS8876</name>
    <name evidence="3" type="ORF">LUA448_LOCUS7872</name>
    <name evidence="10" type="ORF">QYT958_LOCUS23891</name>
    <name evidence="2" type="ORF">TIS948_LOCUS16460</name>
    <name evidence="11" type="ORF">TOA249_LOCUS27668</name>
    <name evidence="9" type="ORF">TSG867_LOCUS28758</name>
    <name evidence="8" type="ORF">UJA718_LOCUS26504</name>
</gene>
<evidence type="ECO:0000313" key="4">
    <source>
        <dbReference type="EMBL" id="CAF3409165.1"/>
    </source>
</evidence>
<dbReference type="Proteomes" id="UP000663873">
    <property type="component" value="Unassembled WGS sequence"/>
</dbReference>